<proteinExistence type="predicted"/>
<organism evidence="1 2">
    <name type="scientific">Araneus ventricosus</name>
    <name type="common">Orbweaver spider</name>
    <name type="synonym">Epeira ventricosa</name>
    <dbReference type="NCBI Taxonomy" id="182803"/>
    <lineage>
        <taxon>Eukaryota</taxon>
        <taxon>Metazoa</taxon>
        <taxon>Ecdysozoa</taxon>
        <taxon>Arthropoda</taxon>
        <taxon>Chelicerata</taxon>
        <taxon>Arachnida</taxon>
        <taxon>Araneae</taxon>
        <taxon>Araneomorphae</taxon>
        <taxon>Entelegynae</taxon>
        <taxon>Araneoidea</taxon>
        <taxon>Araneidae</taxon>
        <taxon>Araneus</taxon>
    </lineage>
</organism>
<comment type="caution">
    <text evidence="1">The sequence shown here is derived from an EMBL/GenBank/DDBJ whole genome shotgun (WGS) entry which is preliminary data.</text>
</comment>
<gene>
    <name evidence="1" type="ORF">AVEN_151875_1</name>
</gene>
<dbReference type="EMBL" id="BGPR01099747">
    <property type="protein sequence ID" value="GBM53736.1"/>
    <property type="molecule type" value="Genomic_DNA"/>
</dbReference>
<feature type="non-terminal residue" evidence="1">
    <location>
        <position position="81"/>
    </location>
</feature>
<protein>
    <submittedName>
        <fullName evidence="1">Uncharacterized protein</fullName>
    </submittedName>
</protein>
<keyword evidence="2" id="KW-1185">Reference proteome</keyword>
<name>A0A4Y2GLS1_ARAVE</name>
<dbReference type="Proteomes" id="UP000499080">
    <property type="component" value="Unassembled WGS sequence"/>
</dbReference>
<reference evidence="1 2" key="1">
    <citation type="journal article" date="2019" name="Sci. Rep.">
        <title>Orb-weaving spider Araneus ventricosus genome elucidates the spidroin gene catalogue.</title>
        <authorList>
            <person name="Kono N."/>
            <person name="Nakamura H."/>
            <person name="Ohtoshi R."/>
            <person name="Moran D.A.P."/>
            <person name="Shinohara A."/>
            <person name="Yoshida Y."/>
            <person name="Fujiwara M."/>
            <person name="Mori M."/>
            <person name="Tomita M."/>
            <person name="Arakawa K."/>
        </authorList>
    </citation>
    <scope>NUCLEOTIDE SEQUENCE [LARGE SCALE GENOMIC DNA]</scope>
</reference>
<accession>A0A4Y2GLS1</accession>
<evidence type="ECO:0000313" key="2">
    <source>
        <dbReference type="Proteomes" id="UP000499080"/>
    </source>
</evidence>
<sequence>MCQHKLWSYLDYEAGYRFVYTHLIRFEMYNTVKSPISGDQPIHHTTDQSMQTIVLLTLSQYYEDGFCCEIDAAYPRKGSCA</sequence>
<dbReference type="AlphaFoldDB" id="A0A4Y2GLS1"/>
<evidence type="ECO:0000313" key="1">
    <source>
        <dbReference type="EMBL" id="GBM53736.1"/>
    </source>
</evidence>